<evidence type="ECO:0000256" key="4">
    <source>
        <dbReference type="ARBA" id="ARBA00023136"/>
    </source>
</evidence>
<keyword evidence="6" id="KW-0812">Transmembrane</keyword>
<organism evidence="7 8">
    <name type="scientific">Halocaridina rubra</name>
    <name type="common">Hawaiian red shrimp</name>
    <dbReference type="NCBI Taxonomy" id="373956"/>
    <lineage>
        <taxon>Eukaryota</taxon>
        <taxon>Metazoa</taxon>
        <taxon>Ecdysozoa</taxon>
        <taxon>Arthropoda</taxon>
        <taxon>Crustacea</taxon>
        <taxon>Multicrustacea</taxon>
        <taxon>Malacostraca</taxon>
        <taxon>Eumalacostraca</taxon>
        <taxon>Eucarida</taxon>
        <taxon>Decapoda</taxon>
        <taxon>Pleocyemata</taxon>
        <taxon>Caridea</taxon>
        <taxon>Atyoidea</taxon>
        <taxon>Atyidae</taxon>
        <taxon>Halocaridina</taxon>
    </lineage>
</organism>
<keyword evidence="8" id="KW-1185">Reference proteome</keyword>
<keyword evidence="2" id="KW-0479">Metal-binding</keyword>
<dbReference type="SUPFAM" id="SSF56300">
    <property type="entry name" value="Metallo-dependent phosphatases"/>
    <property type="match status" value="1"/>
</dbReference>
<feature type="transmembrane region" description="Helical" evidence="6">
    <location>
        <begin position="121"/>
        <end position="139"/>
    </location>
</feature>
<dbReference type="InterPro" id="IPR029052">
    <property type="entry name" value="Metallo-depent_PP-like"/>
</dbReference>
<dbReference type="AlphaFoldDB" id="A0AAN8ZWK8"/>
<evidence type="ECO:0000256" key="2">
    <source>
        <dbReference type="ARBA" id="ARBA00022723"/>
    </source>
</evidence>
<comment type="cofactor">
    <cofactor evidence="1">
        <name>Mn(2+)</name>
        <dbReference type="ChEBI" id="CHEBI:29035"/>
    </cofactor>
</comment>
<sequence length="158" mass="18824">MEVIFASQYQHYPLFRESDSICNEPDEAPRDLKYAKFRERWECISKDSSEMLFDELSPRLVLSGHTHHGCHVQHNISEGRTVHEYTVPSFSWRNKRNPTFLMATLSPNNYAIYKCHMPSEYTVMAMYFMSFVFLMLWLLNRKFRSQGLLYIKVSKHLD</sequence>
<dbReference type="Proteomes" id="UP001381693">
    <property type="component" value="Unassembled WGS sequence"/>
</dbReference>
<proteinExistence type="predicted"/>
<dbReference type="PANTHER" id="PTHR13315">
    <property type="entry name" value="METALLO PHOSPHOESTERASE RELATED"/>
    <property type="match status" value="1"/>
</dbReference>
<accession>A0AAN8ZWK8</accession>
<dbReference type="InterPro" id="IPR033308">
    <property type="entry name" value="PGAP5/Cdc1/Ted1"/>
</dbReference>
<dbReference type="EMBL" id="JAXCGZ010019182">
    <property type="protein sequence ID" value="KAK7066458.1"/>
    <property type="molecule type" value="Genomic_DNA"/>
</dbReference>
<keyword evidence="6" id="KW-1133">Transmembrane helix</keyword>
<gene>
    <name evidence="7" type="primary">MPPE1_2</name>
    <name evidence="7" type="ORF">SK128_011642</name>
</gene>
<keyword evidence="3" id="KW-0378">Hydrolase</keyword>
<evidence type="ECO:0000313" key="7">
    <source>
        <dbReference type="EMBL" id="KAK7066458.1"/>
    </source>
</evidence>
<dbReference type="GO" id="GO:0016787">
    <property type="term" value="F:hydrolase activity"/>
    <property type="evidence" value="ECO:0007669"/>
    <property type="project" value="UniProtKB-KW"/>
</dbReference>
<evidence type="ECO:0000256" key="5">
    <source>
        <dbReference type="ARBA" id="ARBA00023211"/>
    </source>
</evidence>
<evidence type="ECO:0000256" key="6">
    <source>
        <dbReference type="SAM" id="Phobius"/>
    </source>
</evidence>
<evidence type="ECO:0000256" key="1">
    <source>
        <dbReference type="ARBA" id="ARBA00001936"/>
    </source>
</evidence>
<keyword evidence="4 6" id="KW-0472">Membrane</keyword>
<evidence type="ECO:0000313" key="8">
    <source>
        <dbReference type="Proteomes" id="UP001381693"/>
    </source>
</evidence>
<dbReference type="GO" id="GO:0016020">
    <property type="term" value="C:membrane"/>
    <property type="evidence" value="ECO:0007669"/>
    <property type="project" value="GOC"/>
</dbReference>
<comment type="caution">
    <text evidence="7">The sequence shown here is derived from an EMBL/GenBank/DDBJ whole genome shotgun (WGS) entry which is preliminary data.</text>
</comment>
<keyword evidence="5" id="KW-0464">Manganese</keyword>
<evidence type="ECO:0000256" key="3">
    <source>
        <dbReference type="ARBA" id="ARBA00022801"/>
    </source>
</evidence>
<reference evidence="7 8" key="1">
    <citation type="submission" date="2023-11" db="EMBL/GenBank/DDBJ databases">
        <title>Halocaridina rubra genome assembly.</title>
        <authorList>
            <person name="Smith C."/>
        </authorList>
    </citation>
    <scope>NUCLEOTIDE SEQUENCE [LARGE SCALE GENOMIC DNA]</scope>
    <source>
        <strain evidence="7">EP-1</strain>
        <tissue evidence="7">Whole</tissue>
    </source>
</reference>
<dbReference type="GO" id="GO:0046872">
    <property type="term" value="F:metal ion binding"/>
    <property type="evidence" value="ECO:0007669"/>
    <property type="project" value="UniProtKB-KW"/>
</dbReference>
<name>A0AAN8ZWK8_HALRR</name>
<dbReference type="GO" id="GO:0006506">
    <property type="term" value="P:GPI anchor biosynthetic process"/>
    <property type="evidence" value="ECO:0007669"/>
    <property type="project" value="InterPro"/>
</dbReference>
<dbReference type="PANTHER" id="PTHR13315:SF0">
    <property type="entry name" value="METALLOPHOSPHOESTERASE 1"/>
    <property type="match status" value="1"/>
</dbReference>
<protein>
    <submittedName>
        <fullName evidence="7">Metallophosphoesterase 1</fullName>
    </submittedName>
</protein>